<evidence type="ECO:0000259" key="4">
    <source>
        <dbReference type="PROSITE" id="PS51077"/>
    </source>
</evidence>
<dbReference type="InterPro" id="IPR029016">
    <property type="entry name" value="GAF-like_dom_sf"/>
</dbReference>
<dbReference type="SUPFAM" id="SSF55781">
    <property type="entry name" value="GAF domain-like"/>
    <property type="match status" value="1"/>
</dbReference>
<dbReference type="SMART" id="SM00346">
    <property type="entry name" value="HTH_ICLR"/>
    <property type="match status" value="1"/>
</dbReference>
<keyword evidence="7" id="KW-1185">Reference proteome</keyword>
<accession>A0ABN4I5R1</accession>
<dbReference type="InterPro" id="IPR005471">
    <property type="entry name" value="Tscrpt_reg_IclR_N"/>
</dbReference>
<dbReference type="InterPro" id="IPR036390">
    <property type="entry name" value="WH_DNA-bd_sf"/>
</dbReference>
<evidence type="ECO:0000256" key="3">
    <source>
        <dbReference type="ARBA" id="ARBA00023163"/>
    </source>
</evidence>
<dbReference type="InterPro" id="IPR036388">
    <property type="entry name" value="WH-like_DNA-bd_sf"/>
</dbReference>
<dbReference type="PROSITE" id="PS51077">
    <property type="entry name" value="HTH_ICLR"/>
    <property type="match status" value="1"/>
</dbReference>
<evidence type="ECO:0000313" key="7">
    <source>
        <dbReference type="Proteomes" id="UP000063429"/>
    </source>
</evidence>
<evidence type="ECO:0000259" key="5">
    <source>
        <dbReference type="PROSITE" id="PS51078"/>
    </source>
</evidence>
<dbReference type="EMBL" id="CP011409">
    <property type="protein sequence ID" value="AKZ64971.1"/>
    <property type="molecule type" value="Genomic_DNA"/>
</dbReference>
<dbReference type="InterPro" id="IPR050707">
    <property type="entry name" value="HTH_MetabolicPath_Reg"/>
</dbReference>
<dbReference type="PROSITE" id="PS51078">
    <property type="entry name" value="ICLR_ED"/>
    <property type="match status" value="1"/>
</dbReference>
<dbReference type="Gene3D" id="3.30.450.40">
    <property type="match status" value="1"/>
</dbReference>
<dbReference type="PANTHER" id="PTHR30136:SF24">
    <property type="entry name" value="HTH-TYPE TRANSCRIPTIONAL REPRESSOR ALLR"/>
    <property type="match status" value="1"/>
</dbReference>
<proteinExistence type="predicted"/>
<dbReference type="Pfam" id="PF09339">
    <property type="entry name" value="HTH_IclR"/>
    <property type="match status" value="1"/>
</dbReference>
<dbReference type="PANTHER" id="PTHR30136">
    <property type="entry name" value="HELIX-TURN-HELIX TRANSCRIPTIONAL REGULATOR, ICLR FAMILY"/>
    <property type="match status" value="1"/>
</dbReference>
<evidence type="ECO:0000313" key="6">
    <source>
        <dbReference type="EMBL" id="AKZ64971.1"/>
    </source>
</evidence>
<dbReference type="RefSeq" id="WP_053200924.1">
    <property type="nucleotide sequence ID" value="NZ_CP011409.1"/>
</dbReference>
<name>A0ABN4I5R1_9BURK</name>
<dbReference type="SUPFAM" id="SSF46785">
    <property type="entry name" value="Winged helix' DNA-binding domain"/>
    <property type="match status" value="1"/>
</dbReference>
<protein>
    <submittedName>
        <fullName evidence="6">IclR family transcriptional regulator</fullName>
    </submittedName>
</protein>
<gene>
    <name evidence="6" type="ORF">F506_21990</name>
</gene>
<dbReference type="Gene3D" id="1.10.10.10">
    <property type="entry name" value="Winged helix-like DNA-binding domain superfamily/Winged helix DNA-binding domain"/>
    <property type="match status" value="1"/>
</dbReference>
<feature type="domain" description="IclR-ED" evidence="5">
    <location>
        <begin position="76"/>
        <end position="253"/>
    </location>
</feature>
<reference evidence="7" key="1">
    <citation type="journal article" date="2015" name="Genome Announc.">
        <title>Complete Genome Sequence of Herbaspirillum hiltneri N3 (DSM 17495), Isolated from Surface-Sterilized Wheat Roots.</title>
        <authorList>
            <person name="Guizelini D."/>
            <person name="Saizaki P.M."/>
            <person name="Coimbra N.A."/>
            <person name="Weiss V.A."/>
            <person name="Faoro H."/>
            <person name="Sfeir M.Z."/>
            <person name="Baura V.A."/>
            <person name="Monteiro R.A."/>
            <person name="Chubatsu L.S."/>
            <person name="Souza E.M."/>
            <person name="Cruz L.M."/>
            <person name="Pedrosa F.O."/>
            <person name="Raittz R.T."/>
            <person name="Marchaukoski J.N."/>
            <person name="Steffens M.B."/>
        </authorList>
    </citation>
    <scope>NUCLEOTIDE SEQUENCE [LARGE SCALE GENOMIC DNA]</scope>
    <source>
        <strain evidence="7">N3</strain>
    </source>
</reference>
<keyword evidence="2" id="KW-0238">DNA-binding</keyword>
<evidence type="ECO:0000256" key="2">
    <source>
        <dbReference type="ARBA" id="ARBA00023125"/>
    </source>
</evidence>
<feature type="domain" description="HTH iclR-type" evidence="4">
    <location>
        <begin position="15"/>
        <end position="75"/>
    </location>
</feature>
<sequence length="254" mass="27441">MNSSAPSHLTQPPAVATSERSLMVLSVIARHGKPIAVRKLKELTGLPQSTLYRHLLPLKKWGLVQEQDNFYAPGPLSVQLAWGFDHTSYLVSNAQPEMLQLAKKCGESVGLMVAVNDQVTCLDMVDSEQSLRCSFSKGRSHPLSRGASAKAVLAHLPQAMAENIVARQLHGKDDDIARLHAELAAIRSQGYAVSEGEVDWGVWGVSAPVFYKPGQAAGAITLMAPAIRAEERQRELIAATVQAAATISERLALF</sequence>
<dbReference type="InterPro" id="IPR014757">
    <property type="entry name" value="Tscrpt_reg_IclR_C"/>
</dbReference>
<keyword evidence="1" id="KW-0805">Transcription regulation</keyword>
<dbReference type="Pfam" id="PF01614">
    <property type="entry name" value="IclR_C"/>
    <property type="match status" value="1"/>
</dbReference>
<keyword evidence="3" id="KW-0804">Transcription</keyword>
<dbReference type="Proteomes" id="UP000063429">
    <property type="component" value="Chromosome"/>
</dbReference>
<evidence type="ECO:0000256" key="1">
    <source>
        <dbReference type="ARBA" id="ARBA00023015"/>
    </source>
</evidence>
<organism evidence="6 7">
    <name type="scientific">Herbaspirillum hiltneri N3</name>
    <dbReference type="NCBI Taxonomy" id="1262470"/>
    <lineage>
        <taxon>Bacteria</taxon>
        <taxon>Pseudomonadati</taxon>
        <taxon>Pseudomonadota</taxon>
        <taxon>Betaproteobacteria</taxon>
        <taxon>Burkholderiales</taxon>
        <taxon>Oxalobacteraceae</taxon>
        <taxon>Herbaspirillum</taxon>
    </lineage>
</organism>